<accession>A0ACB7ZPW2</accession>
<dbReference type="Proteomes" id="UP000790377">
    <property type="component" value="Unassembled WGS sequence"/>
</dbReference>
<name>A0ACB7ZPW2_9AGAM</name>
<evidence type="ECO:0000313" key="1">
    <source>
        <dbReference type="EMBL" id="KAH7903110.1"/>
    </source>
</evidence>
<dbReference type="EMBL" id="MU269212">
    <property type="protein sequence ID" value="KAH7903110.1"/>
    <property type="molecule type" value="Genomic_DNA"/>
</dbReference>
<reference evidence="1" key="1">
    <citation type="journal article" date="2021" name="New Phytol.">
        <title>Evolutionary innovations through gain and loss of genes in the ectomycorrhizal Boletales.</title>
        <authorList>
            <person name="Wu G."/>
            <person name="Miyauchi S."/>
            <person name="Morin E."/>
            <person name="Kuo A."/>
            <person name="Drula E."/>
            <person name="Varga T."/>
            <person name="Kohler A."/>
            <person name="Feng B."/>
            <person name="Cao Y."/>
            <person name="Lipzen A."/>
            <person name="Daum C."/>
            <person name="Hundley H."/>
            <person name="Pangilinan J."/>
            <person name="Johnson J."/>
            <person name="Barry K."/>
            <person name="LaButti K."/>
            <person name="Ng V."/>
            <person name="Ahrendt S."/>
            <person name="Min B."/>
            <person name="Choi I.G."/>
            <person name="Park H."/>
            <person name="Plett J.M."/>
            <person name="Magnuson J."/>
            <person name="Spatafora J.W."/>
            <person name="Nagy L.G."/>
            <person name="Henrissat B."/>
            <person name="Grigoriev I.V."/>
            <person name="Yang Z.L."/>
            <person name="Xu J."/>
            <person name="Martin F.M."/>
        </authorList>
    </citation>
    <scope>NUCLEOTIDE SEQUENCE</scope>
    <source>
        <strain evidence="1">ATCC 28755</strain>
    </source>
</reference>
<comment type="caution">
    <text evidence="1">The sequence shown here is derived from an EMBL/GenBank/DDBJ whole genome shotgun (WGS) entry which is preliminary data.</text>
</comment>
<organism evidence="1 2">
    <name type="scientific">Hygrophoropsis aurantiaca</name>
    <dbReference type="NCBI Taxonomy" id="72124"/>
    <lineage>
        <taxon>Eukaryota</taxon>
        <taxon>Fungi</taxon>
        <taxon>Dikarya</taxon>
        <taxon>Basidiomycota</taxon>
        <taxon>Agaricomycotina</taxon>
        <taxon>Agaricomycetes</taxon>
        <taxon>Agaricomycetidae</taxon>
        <taxon>Boletales</taxon>
        <taxon>Coniophorineae</taxon>
        <taxon>Hygrophoropsidaceae</taxon>
        <taxon>Hygrophoropsis</taxon>
    </lineage>
</organism>
<keyword evidence="2" id="KW-1185">Reference proteome</keyword>
<evidence type="ECO:0000313" key="2">
    <source>
        <dbReference type="Proteomes" id="UP000790377"/>
    </source>
</evidence>
<proteinExistence type="predicted"/>
<sequence>MSQLDRTDDELSTNNVMALKRRLAVLEERNAELQGHVEKKKNHGDPYLIYGRAIRRLVCLTGRIENMIDEFDRRVALGDPEDNDRTHSVEEKRLYQSYKELIRWIPSVQKLINSQSDVYDLALVYGR</sequence>
<protein>
    <submittedName>
        <fullName evidence="1">Uncharacterized protein</fullName>
    </submittedName>
</protein>
<gene>
    <name evidence="1" type="ORF">BJ138DRAFT_1197246</name>
</gene>
<feature type="non-terminal residue" evidence="1">
    <location>
        <position position="127"/>
    </location>
</feature>